<dbReference type="RefSeq" id="WP_345489595.1">
    <property type="nucleotide sequence ID" value="NZ_BAAAWU010000001.1"/>
</dbReference>
<evidence type="ECO:0000313" key="5">
    <source>
        <dbReference type="EMBL" id="MFB9553947.1"/>
    </source>
</evidence>
<evidence type="ECO:0000313" key="6">
    <source>
        <dbReference type="Proteomes" id="UP001589716"/>
    </source>
</evidence>
<evidence type="ECO:0000256" key="1">
    <source>
        <dbReference type="ARBA" id="ARBA00023125"/>
    </source>
</evidence>
<dbReference type="PRINTS" id="PR00455">
    <property type="entry name" value="HTHTETR"/>
</dbReference>
<dbReference type="Proteomes" id="UP001589716">
    <property type="component" value="Unassembled WGS sequence"/>
</dbReference>
<gene>
    <name evidence="5" type="ORF">ACFFTP_06995</name>
</gene>
<dbReference type="PANTHER" id="PTHR30055:SF239">
    <property type="entry name" value="TRANSCRIPTIONAL REGULATORY PROTEIN"/>
    <property type="match status" value="1"/>
</dbReference>
<dbReference type="InterPro" id="IPR050109">
    <property type="entry name" value="HTH-type_TetR-like_transc_reg"/>
</dbReference>
<keyword evidence="6" id="KW-1185">Reference proteome</keyword>
<comment type="caution">
    <text evidence="5">The sequence shown here is derived from an EMBL/GenBank/DDBJ whole genome shotgun (WGS) entry which is preliminary data.</text>
</comment>
<feature type="domain" description="HTH tetR-type" evidence="4">
    <location>
        <begin position="40"/>
        <end position="100"/>
    </location>
</feature>
<accession>A0ABV5QKB1</accession>
<feature type="DNA-binding region" description="H-T-H motif" evidence="2">
    <location>
        <begin position="63"/>
        <end position="82"/>
    </location>
</feature>
<dbReference type="EMBL" id="JBHMCT010000006">
    <property type="protein sequence ID" value="MFB9553947.1"/>
    <property type="molecule type" value="Genomic_DNA"/>
</dbReference>
<keyword evidence="1 2" id="KW-0238">DNA-binding</keyword>
<dbReference type="SUPFAM" id="SSF46689">
    <property type="entry name" value="Homeodomain-like"/>
    <property type="match status" value="1"/>
</dbReference>
<feature type="compositionally biased region" description="Basic and acidic residues" evidence="3">
    <location>
        <begin position="1"/>
        <end position="16"/>
    </location>
</feature>
<protein>
    <submittedName>
        <fullName evidence="5">TetR/AcrR family transcriptional regulator</fullName>
    </submittedName>
</protein>
<dbReference type="InterPro" id="IPR009057">
    <property type="entry name" value="Homeodomain-like_sf"/>
</dbReference>
<dbReference type="InterPro" id="IPR001647">
    <property type="entry name" value="HTH_TetR"/>
</dbReference>
<name>A0ABV5QKB1_9ACTN</name>
<evidence type="ECO:0000256" key="2">
    <source>
        <dbReference type="PROSITE-ProRule" id="PRU00335"/>
    </source>
</evidence>
<dbReference type="PANTHER" id="PTHR30055">
    <property type="entry name" value="HTH-TYPE TRANSCRIPTIONAL REGULATOR RUTR"/>
    <property type="match status" value="1"/>
</dbReference>
<dbReference type="Gene3D" id="1.10.357.10">
    <property type="entry name" value="Tetracycline Repressor, domain 2"/>
    <property type="match status" value="1"/>
</dbReference>
<dbReference type="Pfam" id="PF00440">
    <property type="entry name" value="TetR_N"/>
    <property type="match status" value="1"/>
</dbReference>
<dbReference type="PROSITE" id="PS50977">
    <property type="entry name" value="HTH_TETR_2"/>
    <property type="match status" value="1"/>
</dbReference>
<evidence type="ECO:0000259" key="4">
    <source>
        <dbReference type="PROSITE" id="PS50977"/>
    </source>
</evidence>
<sequence length="219" mass="22935">MRRHEDPQAREARPKGGGETGGSPGSGTPRSGTRGAGRKRLTADDWADAALAALAERGLAGVAVEPLAARLGATKGSFYWHFANRDALVAAALARWEELSTERIITAMEAAEPDPAARLGALLRGATASAAEDPLEVRLLAAADHPEVGAALARVTERRVGYLAHLFELLGFPPPEARRRGLLAYTSYVGHAQLAHAVPGSVPADPEYLAAVSDALLKP</sequence>
<organism evidence="5 6">
    <name type="scientific">Streptomyces roseoviridis</name>
    <dbReference type="NCBI Taxonomy" id="67361"/>
    <lineage>
        <taxon>Bacteria</taxon>
        <taxon>Bacillati</taxon>
        <taxon>Actinomycetota</taxon>
        <taxon>Actinomycetes</taxon>
        <taxon>Kitasatosporales</taxon>
        <taxon>Streptomycetaceae</taxon>
        <taxon>Streptomyces</taxon>
    </lineage>
</organism>
<proteinExistence type="predicted"/>
<evidence type="ECO:0000256" key="3">
    <source>
        <dbReference type="SAM" id="MobiDB-lite"/>
    </source>
</evidence>
<feature type="region of interest" description="Disordered" evidence="3">
    <location>
        <begin position="1"/>
        <end position="39"/>
    </location>
</feature>
<reference evidence="5 6" key="1">
    <citation type="submission" date="2024-09" db="EMBL/GenBank/DDBJ databases">
        <authorList>
            <person name="Sun Q."/>
            <person name="Mori K."/>
        </authorList>
    </citation>
    <scope>NUCLEOTIDE SEQUENCE [LARGE SCALE GENOMIC DNA]</scope>
    <source>
        <strain evidence="5 6">JCM 4414</strain>
    </source>
</reference>